<dbReference type="GO" id="GO:0005524">
    <property type="term" value="F:ATP binding"/>
    <property type="evidence" value="ECO:0007669"/>
    <property type="project" value="UniProtKB-KW"/>
</dbReference>
<dbReference type="Pfam" id="PF05970">
    <property type="entry name" value="PIF1"/>
    <property type="match status" value="1"/>
</dbReference>
<feature type="compositionally biased region" description="Acidic residues" evidence="2">
    <location>
        <begin position="500"/>
        <end position="512"/>
    </location>
</feature>
<keyword evidence="1" id="KW-0067">ATP-binding</keyword>
<dbReference type="InterPro" id="IPR025476">
    <property type="entry name" value="Helitron_helicase-like"/>
</dbReference>
<feature type="compositionally biased region" description="Basic and acidic residues" evidence="2">
    <location>
        <begin position="256"/>
        <end position="277"/>
    </location>
</feature>
<dbReference type="GO" id="GO:0043139">
    <property type="term" value="F:5'-3' DNA helicase activity"/>
    <property type="evidence" value="ECO:0007669"/>
    <property type="project" value="UniProtKB-EC"/>
</dbReference>
<dbReference type="InterPro" id="IPR046700">
    <property type="entry name" value="DUF6570"/>
</dbReference>
<organism evidence="7 8">
    <name type="scientific">Frankliniella fusca</name>
    <dbReference type="NCBI Taxonomy" id="407009"/>
    <lineage>
        <taxon>Eukaryota</taxon>
        <taxon>Metazoa</taxon>
        <taxon>Ecdysozoa</taxon>
        <taxon>Arthropoda</taxon>
        <taxon>Hexapoda</taxon>
        <taxon>Insecta</taxon>
        <taxon>Pterygota</taxon>
        <taxon>Neoptera</taxon>
        <taxon>Paraneoptera</taxon>
        <taxon>Thysanoptera</taxon>
        <taxon>Terebrantia</taxon>
        <taxon>Thripoidea</taxon>
        <taxon>Thripidae</taxon>
        <taxon>Frankliniella</taxon>
    </lineage>
</organism>
<feature type="domain" description="Helitron helicase-like" evidence="4">
    <location>
        <begin position="588"/>
        <end position="772"/>
    </location>
</feature>
<dbReference type="GO" id="GO:0006281">
    <property type="term" value="P:DNA repair"/>
    <property type="evidence" value="ECO:0007669"/>
    <property type="project" value="UniProtKB-KW"/>
</dbReference>
<dbReference type="PANTHER" id="PTHR47642">
    <property type="entry name" value="ATP-DEPENDENT DNA HELICASE"/>
    <property type="match status" value="1"/>
</dbReference>
<feature type="compositionally biased region" description="Polar residues" evidence="2">
    <location>
        <begin position="1139"/>
        <end position="1150"/>
    </location>
</feature>
<evidence type="ECO:0000313" key="8">
    <source>
        <dbReference type="Proteomes" id="UP001219518"/>
    </source>
</evidence>
<feature type="region of interest" description="Disordered" evidence="2">
    <location>
        <begin position="1120"/>
        <end position="1150"/>
    </location>
</feature>
<dbReference type="Pfam" id="PF20209">
    <property type="entry name" value="DUF6570"/>
    <property type="match status" value="1"/>
</dbReference>
<reference evidence="7" key="2">
    <citation type="journal article" date="2023" name="BMC Genomics">
        <title>Pest status, molecular evolution, and epigenetic factors derived from the genome assembly of Frankliniella fusca, a thysanopteran phytovirus vector.</title>
        <authorList>
            <person name="Catto M.A."/>
            <person name="Labadie P.E."/>
            <person name="Jacobson A.L."/>
            <person name="Kennedy G.G."/>
            <person name="Srinivasan R."/>
            <person name="Hunt B.G."/>
        </authorList>
    </citation>
    <scope>NUCLEOTIDE SEQUENCE</scope>
    <source>
        <strain evidence="7">PL_HMW_Pooled</strain>
    </source>
</reference>
<dbReference type="EMBL" id="JAHWGI010000287">
    <property type="protein sequence ID" value="KAK3911829.1"/>
    <property type="molecule type" value="Genomic_DNA"/>
</dbReference>
<evidence type="ECO:0000259" key="3">
    <source>
        <dbReference type="Pfam" id="PF05970"/>
    </source>
</evidence>
<dbReference type="Proteomes" id="UP001219518">
    <property type="component" value="Unassembled WGS sequence"/>
</dbReference>
<dbReference type="GO" id="GO:0016787">
    <property type="term" value="F:hydrolase activity"/>
    <property type="evidence" value="ECO:0007669"/>
    <property type="project" value="UniProtKB-KW"/>
</dbReference>
<proteinExistence type="inferred from homology"/>
<comment type="catalytic activity">
    <reaction evidence="1">
        <text>ATP + H2O = ADP + phosphate + H(+)</text>
        <dbReference type="Rhea" id="RHEA:13065"/>
        <dbReference type="ChEBI" id="CHEBI:15377"/>
        <dbReference type="ChEBI" id="CHEBI:15378"/>
        <dbReference type="ChEBI" id="CHEBI:30616"/>
        <dbReference type="ChEBI" id="CHEBI:43474"/>
        <dbReference type="ChEBI" id="CHEBI:456216"/>
        <dbReference type="EC" id="5.6.2.3"/>
    </reaction>
</comment>
<accession>A0AAE1GZ90</accession>
<feature type="region of interest" description="Disordered" evidence="2">
    <location>
        <begin position="1"/>
        <end position="24"/>
    </location>
</feature>
<keyword evidence="1" id="KW-0547">Nucleotide-binding</keyword>
<gene>
    <name evidence="7" type="ORF">KUF71_004509</name>
</gene>
<comment type="caution">
    <text evidence="7">The sequence shown here is derived from an EMBL/GenBank/DDBJ whole genome shotgun (WGS) entry which is preliminary data.</text>
</comment>
<comment type="cofactor">
    <cofactor evidence="1">
        <name>Mg(2+)</name>
        <dbReference type="ChEBI" id="CHEBI:18420"/>
    </cofactor>
</comment>
<feature type="compositionally biased region" description="Basic and acidic residues" evidence="2">
    <location>
        <begin position="200"/>
        <end position="224"/>
    </location>
</feature>
<keyword evidence="1" id="KW-0234">DNA repair</keyword>
<feature type="compositionally biased region" description="Acidic residues" evidence="2">
    <location>
        <begin position="12"/>
        <end position="24"/>
    </location>
</feature>
<keyword evidence="8" id="KW-1185">Reference proteome</keyword>
<dbReference type="CDD" id="cd18809">
    <property type="entry name" value="SF1_C_RecD"/>
    <property type="match status" value="1"/>
</dbReference>
<evidence type="ECO:0000313" key="7">
    <source>
        <dbReference type="EMBL" id="KAK3911829.1"/>
    </source>
</evidence>
<feature type="domain" description="DUF6570" evidence="5">
    <location>
        <begin position="348"/>
        <end position="465"/>
    </location>
</feature>
<dbReference type="Pfam" id="PF14214">
    <property type="entry name" value="Helitron_like_N"/>
    <property type="match status" value="1"/>
</dbReference>
<dbReference type="Pfam" id="PF21530">
    <property type="entry name" value="Pif1_2B_dom"/>
    <property type="match status" value="1"/>
</dbReference>
<comment type="similarity">
    <text evidence="1">Belongs to the helicase family.</text>
</comment>
<feature type="compositionally biased region" description="Polar residues" evidence="2">
    <location>
        <begin position="51"/>
        <end position="64"/>
    </location>
</feature>
<feature type="compositionally biased region" description="Basic and acidic residues" evidence="2">
    <location>
        <begin position="157"/>
        <end position="177"/>
    </location>
</feature>
<feature type="domain" description="DNA helicase Pif1-like 2B" evidence="6">
    <location>
        <begin position="1493"/>
        <end position="1524"/>
    </location>
</feature>
<keyword evidence="1" id="KW-0378">Hydrolase</keyword>
<feature type="compositionally biased region" description="Polar residues" evidence="2">
    <location>
        <begin position="73"/>
        <end position="95"/>
    </location>
</feature>
<feature type="compositionally biased region" description="Basic residues" evidence="2">
    <location>
        <begin position="238"/>
        <end position="251"/>
    </location>
</feature>
<evidence type="ECO:0000259" key="5">
    <source>
        <dbReference type="Pfam" id="PF20209"/>
    </source>
</evidence>
<feature type="region of interest" description="Disordered" evidence="2">
    <location>
        <begin position="51"/>
        <end position="279"/>
    </location>
</feature>
<keyword evidence="1" id="KW-0227">DNA damage</keyword>
<dbReference type="GO" id="GO:0000723">
    <property type="term" value="P:telomere maintenance"/>
    <property type="evidence" value="ECO:0007669"/>
    <property type="project" value="InterPro"/>
</dbReference>
<feature type="domain" description="DNA helicase Pif1-like DEAD-box helicase" evidence="3">
    <location>
        <begin position="1199"/>
        <end position="1417"/>
    </location>
</feature>
<evidence type="ECO:0000259" key="6">
    <source>
        <dbReference type="Pfam" id="PF21530"/>
    </source>
</evidence>
<protein>
    <recommendedName>
        <fullName evidence="1">ATP-dependent DNA helicase</fullName>
        <ecNumber evidence="1">5.6.2.3</ecNumber>
    </recommendedName>
</protein>
<name>A0AAE1GZ90_9NEOP</name>
<dbReference type="InterPro" id="IPR010285">
    <property type="entry name" value="DNA_helicase_pif1-like_DEAD"/>
</dbReference>
<keyword evidence="1 7" id="KW-0347">Helicase</keyword>
<dbReference type="InterPro" id="IPR027417">
    <property type="entry name" value="P-loop_NTPase"/>
</dbReference>
<feature type="compositionally biased region" description="Basic residues" evidence="2">
    <location>
        <begin position="144"/>
        <end position="156"/>
    </location>
</feature>
<keyword evidence="1" id="KW-0233">DNA recombination</keyword>
<dbReference type="GO" id="GO:0006310">
    <property type="term" value="P:DNA recombination"/>
    <property type="evidence" value="ECO:0007669"/>
    <property type="project" value="UniProtKB-KW"/>
</dbReference>
<evidence type="ECO:0000256" key="2">
    <source>
        <dbReference type="SAM" id="MobiDB-lite"/>
    </source>
</evidence>
<feature type="compositionally biased region" description="Basic and acidic residues" evidence="2">
    <location>
        <begin position="99"/>
        <end position="111"/>
    </location>
</feature>
<evidence type="ECO:0000259" key="4">
    <source>
        <dbReference type="Pfam" id="PF14214"/>
    </source>
</evidence>
<feature type="region of interest" description="Disordered" evidence="2">
    <location>
        <begin position="486"/>
        <end position="514"/>
    </location>
</feature>
<reference evidence="7" key="1">
    <citation type="submission" date="2021-07" db="EMBL/GenBank/DDBJ databases">
        <authorList>
            <person name="Catto M.A."/>
            <person name="Jacobson A."/>
            <person name="Kennedy G."/>
            <person name="Labadie P."/>
            <person name="Hunt B.G."/>
            <person name="Srinivasan R."/>
        </authorList>
    </citation>
    <scope>NUCLEOTIDE SEQUENCE</scope>
    <source>
        <strain evidence="7">PL_HMW_Pooled</strain>
        <tissue evidence="7">Head</tissue>
    </source>
</reference>
<evidence type="ECO:0000256" key="1">
    <source>
        <dbReference type="RuleBase" id="RU363044"/>
    </source>
</evidence>
<dbReference type="InterPro" id="IPR051055">
    <property type="entry name" value="PIF1_helicase"/>
</dbReference>
<sequence length="1659" mass="192433">MDQPGCSKDFNSDEEYGSEEESNDYEIDFHSPIASLNNDFDLIKNLKSISKKVSTDTQHNIQSENNDDCVPESLSSFIKKQKIQVPQSFESSNSEEITDEMKRGKATEKSSKRSHHKKPALSKTTPKNKHSDTDNDSDQEQLKSKSKTKSRINRKPKKDEENQKKNTTSKSERKKESTDDDTSEEEKKKSTPNKKRKHGKFDSKPSKSDDSDEEKDKKTRKTESSDDEVSMGQSNKREKGRLRQKKRRRKLSASQKKKENNKVKLKMREMRSRESNKKKIANRMKQRNRRLLNKLLKQNSITSTKKINVYQYNFETFMKQLSFYECKICNKKQIVEEVGKKPCRNCHVFSSNNDMDPGTVPECLQNLSYVEKQLISRIHPVVSLYKIKDCQYKYSGNVINFPQNVQLIADKLPHNIDNLNSIITVRLDLSQSYKDFVVRRKNVTDALVWLRQNNPLYKDVTIDHSLCENLPECENVYRRMQGYDKFGNDDSNSIPHSADNDDDGESDIDDSEDSIHYTDVPDLNSFTQKEQVQSALGENIVLWPSIGKTPINEFSFLGYFTMAFPHLFPYGVADYTMPRSHKISFSDYVKHLMLYKDGRFAQDERFRYFLMNSEMRWQALHSGNVFTQKNEIFSKMTIIQLRKYLEEHPNVVKNIMFYASRIRSTRPYWNSRCSELLEMHNQLGSPTAFITLSSADYYWPDFYKLLGYDINELSMSERRKLLSDNPLLFESFFVKRCTYFFEQCLVPKFQVKDYWYRYEYQHRGTIHLHGLIWLADSPDINEVDESKQAEIIKYFNNLVSCNNPDPNVTIDTIHPCQKRLMEVGDLDNDYAQLVNCVQRHTKCRKGYCLKEKNGVVKCRFKFPADLETESRLEMDGNIIKDLVYERNDPFVNRHNRWLLQTWRANTDISFICNPEAVYRYIAKYASKCEIKSVEYGNLIQLVTSSSDNDNESCKKIIRKLLIKSCSERDYCAQEVMHYLMGYKYYSCSRDFIVINLNQFSWIPLNESNAKKRRSVFETYIDRKRELQHYSLLAFWKEFGIRKGKIVKRKKDAIVRIFPKVNVTLPSELTDQDVDVLHAVFVPWKDGNHLTIDNDEKRNAVSDIFFEICSILNMNVDTSMYSDSEQSSDESDSNEKEILSNYNPSRTTKNSTLGKRRIDRLHVWESIESTSDQNKFDELHERYKTCTGPEINFEVSLNNLNEQQMSVINRLTEQVYCIENNLSLRENYVLVQGGAGTGKSYLLKCMYNYIVDNLGEGSVLILSHTGVAAQNVSGYTINSVLHLGRNYKSFVPLTGDDLLQFQKKWKLVKFVLFDEYSFIGCRHLACIDDRLKQMADKNSLFGGYGVYFFGDCNQLSPIGDSPWFTSMENYMSDNGLLSRGLLIVKNIQATHILTLSHRSNNIDFVSFLERVALGECTKYDVNELKRRNVNLLSAKERKSFKNALTLYGTNDEVTDFNNIKLLETGNPVAIVKAQNNCKIAFKSSDDNADGLSNILYLSIGAKVMLRRNFNVSLGLSNGSIGYITRIIYYSEQQPSSLPAFVIVQFENAFSKNGIIEVPFKSVMASWMKGNIRCVRVQLPFVLSWACTVHKSQSLTLPKLNLDIGNKEFTLGLLYVAISRVSDYKNLMLLRSISLDRLNCAKKSKSYYLRLKFLDWLESLP</sequence>
<feature type="compositionally biased region" description="Basic residues" evidence="2">
    <location>
        <begin position="190"/>
        <end position="199"/>
    </location>
</feature>
<dbReference type="Gene3D" id="3.40.50.300">
    <property type="entry name" value="P-loop containing nucleotide triphosphate hydrolases"/>
    <property type="match status" value="1"/>
</dbReference>
<dbReference type="PANTHER" id="PTHR47642:SF6">
    <property type="entry name" value="ATP-DEPENDENT DNA HELICASE"/>
    <property type="match status" value="1"/>
</dbReference>
<dbReference type="InterPro" id="IPR049163">
    <property type="entry name" value="Pif1-like_2B_dom"/>
</dbReference>
<dbReference type="EC" id="5.6.2.3" evidence="1"/>
<dbReference type="SUPFAM" id="SSF52540">
    <property type="entry name" value="P-loop containing nucleoside triphosphate hydrolases"/>
    <property type="match status" value="2"/>
</dbReference>